<dbReference type="RefSeq" id="WP_098467863.1">
    <property type="nucleotide sequence ID" value="NZ_PDJD01000001.1"/>
</dbReference>
<dbReference type="Gene3D" id="3.40.50.1820">
    <property type="entry name" value="alpha/beta hydrolase"/>
    <property type="match status" value="1"/>
</dbReference>
<dbReference type="AlphaFoldDB" id="A0A2A9CWU6"/>
<accession>A0A2A9CWU6</accession>
<evidence type="ECO:0008006" key="3">
    <source>
        <dbReference type="Google" id="ProtNLM"/>
    </source>
</evidence>
<evidence type="ECO:0000313" key="1">
    <source>
        <dbReference type="EMBL" id="PFG18611.1"/>
    </source>
</evidence>
<dbReference type="Proteomes" id="UP000224915">
    <property type="component" value="Unassembled WGS sequence"/>
</dbReference>
<dbReference type="InterPro" id="IPR029058">
    <property type="entry name" value="AB_hydrolase_fold"/>
</dbReference>
<gene>
    <name evidence="1" type="ORF">ATL40_0152</name>
</gene>
<dbReference type="OrthoDB" id="3483116at2"/>
<dbReference type="SUPFAM" id="SSF53474">
    <property type="entry name" value="alpha/beta-Hydrolases"/>
    <property type="match status" value="1"/>
</dbReference>
<organism evidence="1 2">
    <name type="scientific">Serinibacter salmoneus</name>
    <dbReference type="NCBI Taxonomy" id="556530"/>
    <lineage>
        <taxon>Bacteria</taxon>
        <taxon>Bacillati</taxon>
        <taxon>Actinomycetota</taxon>
        <taxon>Actinomycetes</taxon>
        <taxon>Micrococcales</taxon>
        <taxon>Beutenbergiaceae</taxon>
        <taxon>Serinibacter</taxon>
    </lineage>
</organism>
<keyword evidence="2" id="KW-1185">Reference proteome</keyword>
<reference evidence="1 2" key="1">
    <citation type="submission" date="2017-10" db="EMBL/GenBank/DDBJ databases">
        <title>Sequencing the genomes of 1000 actinobacteria strains.</title>
        <authorList>
            <person name="Klenk H.-P."/>
        </authorList>
    </citation>
    <scope>NUCLEOTIDE SEQUENCE [LARGE SCALE GENOMIC DNA]</scope>
    <source>
        <strain evidence="1 2">DSM 21801</strain>
    </source>
</reference>
<comment type="caution">
    <text evidence="1">The sequence shown here is derived from an EMBL/GenBank/DDBJ whole genome shotgun (WGS) entry which is preliminary data.</text>
</comment>
<dbReference type="EMBL" id="PDJD01000001">
    <property type="protein sequence ID" value="PFG18611.1"/>
    <property type="molecule type" value="Genomic_DNA"/>
</dbReference>
<proteinExistence type="predicted"/>
<name>A0A2A9CWU6_9MICO</name>
<evidence type="ECO:0000313" key="2">
    <source>
        <dbReference type="Proteomes" id="UP000224915"/>
    </source>
</evidence>
<protein>
    <recommendedName>
        <fullName evidence="3">Serine peptidase</fullName>
    </recommendedName>
</protein>
<sequence>MVSILLVHGRSRPLFGPAQMKEQWIVALRSGFEAAGLQVPFADSDVHLPWYGDSLTHLVGGDARSEAERVSLRGDMPVDEREFVRAVVAQVAETFAFTPAQLAEVADPGDAEAAPGQWGHVRTVLAAVDRYVPGMSGATVAFVARECFGYLTDARLRQTIDDGVANVARPGEPTVVLAHSLGAVIAYQVLRSSERMRDLDVRLFLTVGAPLAWRPVITHLGRLATPRMPAQVREWVNARDTSDAVALGPIIGGLLAAGAVTEEPGVVNPDDGRHAIEYYLADPVVARHIARTLG</sequence>